<proteinExistence type="predicted"/>
<evidence type="ECO:0000313" key="2">
    <source>
        <dbReference type="Proteomes" id="UP000799753"/>
    </source>
</evidence>
<accession>A0A6A6S6S3</accession>
<name>A0A6A6S6S3_9PLEO</name>
<organism evidence="1 2">
    <name type="scientific">Massarina eburnea CBS 473.64</name>
    <dbReference type="NCBI Taxonomy" id="1395130"/>
    <lineage>
        <taxon>Eukaryota</taxon>
        <taxon>Fungi</taxon>
        <taxon>Dikarya</taxon>
        <taxon>Ascomycota</taxon>
        <taxon>Pezizomycotina</taxon>
        <taxon>Dothideomycetes</taxon>
        <taxon>Pleosporomycetidae</taxon>
        <taxon>Pleosporales</taxon>
        <taxon>Massarineae</taxon>
        <taxon>Massarinaceae</taxon>
        <taxon>Massarina</taxon>
    </lineage>
</organism>
<gene>
    <name evidence="1" type="ORF">P280DRAFT_248653</name>
</gene>
<keyword evidence="2" id="KW-1185">Reference proteome</keyword>
<dbReference type="EMBL" id="MU006780">
    <property type="protein sequence ID" value="KAF2643280.1"/>
    <property type="molecule type" value="Genomic_DNA"/>
</dbReference>
<evidence type="ECO:0000313" key="1">
    <source>
        <dbReference type="EMBL" id="KAF2643280.1"/>
    </source>
</evidence>
<sequence length="177" mass="19621">MSPRCTLFHHSSTTRLPFKQTYNYHCHCHSNPHPVHSTINTSLPRPRHYYRPRLSLLSTTGPSPLHSTPLLHSRLHTASMAIVTCRACRLLRIVIVALPSSSSLTRCSPPTLQQGVSTALQLTCGANPCKPSHRHGLPPLPPFSDSPLGRFSLISDTRWFGWTESANSFFLTLSCSA</sequence>
<reference evidence="1" key="1">
    <citation type="journal article" date="2020" name="Stud. Mycol.">
        <title>101 Dothideomycetes genomes: a test case for predicting lifestyles and emergence of pathogens.</title>
        <authorList>
            <person name="Haridas S."/>
            <person name="Albert R."/>
            <person name="Binder M."/>
            <person name="Bloem J."/>
            <person name="Labutti K."/>
            <person name="Salamov A."/>
            <person name="Andreopoulos B."/>
            <person name="Baker S."/>
            <person name="Barry K."/>
            <person name="Bills G."/>
            <person name="Bluhm B."/>
            <person name="Cannon C."/>
            <person name="Castanera R."/>
            <person name="Culley D."/>
            <person name="Daum C."/>
            <person name="Ezra D."/>
            <person name="Gonzalez J."/>
            <person name="Henrissat B."/>
            <person name="Kuo A."/>
            <person name="Liang C."/>
            <person name="Lipzen A."/>
            <person name="Lutzoni F."/>
            <person name="Magnuson J."/>
            <person name="Mondo S."/>
            <person name="Nolan M."/>
            <person name="Ohm R."/>
            <person name="Pangilinan J."/>
            <person name="Park H.-J."/>
            <person name="Ramirez L."/>
            <person name="Alfaro M."/>
            <person name="Sun H."/>
            <person name="Tritt A."/>
            <person name="Yoshinaga Y."/>
            <person name="Zwiers L.-H."/>
            <person name="Turgeon B."/>
            <person name="Goodwin S."/>
            <person name="Spatafora J."/>
            <person name="Crous P."/>
            <person name="Grigoriev I."/>
        </authorList>
    </citation>
    <scope>NUCLEOTIDE SEQUENCE</scope>
    <source>
        <strain evidence="1">CBS 473.64</strain>
    </source>
</reference>
<dbReference type="Proteomes" id="UP000799753">
    <property type="component" value="Unassembled WGS sequence"/>
</dbReference>
<dbReference type="AlphaFoldDB" id="A0A6A6S6S3"/>
<protein>
    <submittedName>
        <fullName evidence="1">Uncharacterized protein</fullName>
    </submittedName>
</protein>